<reference evidence="1 3" key="1">
    <citation type="journal article" date="2011" name="Nature">
        <title>The Medicago genome provides insight into the evolution of rhizobial symbioses.</title>
        <authorList>
            <person name="Young N.D."/>
            <person name="Debelle F."/>
            <person name="Oldroyd G.E."/>
            <person name="Geurts R."/>
            <person name="Cannon S.B."/>
            <person name="Udvardi M.K."/>
            <person name="Benedito V.A."/>
            <person name="Mayer K.F."/>
            <person name="Gouzy J."/>
            <person name="Schoof H."/>
            <person name="Van de Peer Y."/>
            <person name="Proost S."/>
            <person name="Cook D.R."/>
            <person name="Meyers B.C."/>
            <person name="Spannagl M."/>
            <person name="Cheung F."/>
            <person name="De Mita S."/>
            <person name="Krishnakumar V."/>
            <person name="Gundlach H."/>
            <person name="Zhou S."/>
            <person name="Mudge J."/>
            <person name="Bharti A.K."/>
            <person name="Murray J.D."/>
            <person name="Naoumkina M.A."/>
            <person name="Rosen B."/>
            <person name="Silverstein K.A."/>
            <person name="Tang H."/>
            <person name="Rombauts S."/>
            <person name="Zhao P.X."/>
            <person name="Zhou P."/>
            <person name="Barbe V."/>
            <person name="Bardou P."/>
            <person name="Bechner M."/>
            <person name="Bellec A."/>
            <person name="Berger A."/>
            <person name="Berges H."/>
            <person name="Bidwell S."/>
            <person name="Bisseling T."/>
            <person name="Choisne N."/>
            <person name="Couloux A."/>
            <person name="Denny R."/>
            <person name="Deshpande S."/>
            <person name="Dai X."/>
            <person name="Doyle J.J."/>
            <person name="Dudez A.M."/>
            <person name="Farmer A.D."/>
            <person name="Fouteau S."/>
            <person name="Franken C."/>
            <person name="Gibelin C."/>
            <person name="Gish J."/>
            <person name="Goldstein S."/>
            <person name="Gonzalez A.J."/>
            <person name="Green P.J."/>
            <person name="Hallab A."/>
            <person name="Hartog M."/>
            <person name="Hua A."/>
            <person name="Humphray S.J."/>
            <person name="Jeong D.H."/>
            <person name="Jing Y."/>
            <person name="Jocker A."/>
            <person name="Kenton S.M."/>
            <person name="Kim D.J."/>
            <person name="Klee K."/>
            <person name="Lai H."/>
            <person name="Lang C."/>
            <person name="Lin S."/>
            <person name="Macmil S.L."/>
            <person name="Magdelenat G."/>
            <person name="Matthews L."/>
            <person name="McCorrison J."/>
            <person name="Monaghan E.L."/>
            <person name="Mun J.H."/>
            <person name="Najar F.Z."/>
            <person name="Nicholson C."/>
            <person name="Noirot C."/>
            <person name="O'Bleness M."/>
            <person name="Paule C.R."/>
            <person name="Poulain J."/>
            <person name="Prion F."/>
            <person name="Qin B."/>
            <person name="Qu C."/>
            <person name="Retzel E.F."/>
            <person name="Riddle C."/>
            <person name="Sallet E."/>
            <person name="Samain S."/>
            <person name="Samson N."/>
            <person name="Sanders I."/>
            <person name="Saurat O."/>
            <person name="Scarpelli C."/>
            <person name="Schiex T."/>
            <person name="Segurens B."/>
            <person name="Severin A.J."/>
            <person name="Sherrier D.J."/>
            <person name="Shi R."/>
            <person name="Sims S."/>
            <person name="Singer S.R."/>
            <person name="Sinharoy S."/>
            <person name="Sterck L."/>
            <person name="Viollet A."/>
            <person name="Wang B.B."/>
            <person name="Wang K."/>
            <person name="Wang M."/>
            <person name="Wang X."/>
            <person name="Warfsmann J."/>
            <person name="Weissenbach J."/>
            <person name="White D.D."/>
            <person name="White J.D."/>
            <person name="Wiley G.B."/>
            <person name="Wincker P."/>
            <person name="Xing Y."/>
            <person name="Yang L."/>
            <person name="Yao Z."/>
            <person name="Ying F."/>
            <person name="Zhai J."/>
            <person name="Zhou L."/>
            <person name="Zuber A."/>
            <person name="Denarie J."/>
            <person name="Dixon R.A."/>
            <person name="May G.D."/>
            <person name="Schwartz D.C."/>
            <person name="Rogers J."/>
            <person name="Quetier F."/>
            <person name="Town C.D."/>
            <person name="Roe B.A."/>
        </authorList>
    </citation>
    <scope>NUCLEOTIDE SEQUENCE [LARGE SCALE GENOMIC DNA]</scope>
    <source>
        <strain evidence="1">A17</strain>
        <strain evidence="2 3">cv. Jemalong A17</strain>
    </source>
</reference>
<keyword evidence="3" id="KW-1185">Reference proteome</keyword>
<protein>
    <submittedName>
        <fullName evidence="1 2">Uncharacterized protein</fullName>
    </submittedName>
</protein>
<reference evidence="2" key="3">
    <citation type="submission" date="2015-04" db="UniProtKB">
        <authorList>
            <consortium name="EnsemblPlants"/>
        </authorList>
    </citation>
    <scope>IDENTIFICATION</scope>
    <source>
        <strain evidence="2">cv. Jemalong A17</strain>
    </source>
</reference>
<evidence type="ECO:0000313" key="1">
    <source>
        <dbReference type="EMBL" id="AES97666.1"/>
    </source>
</evidence>
<dbReference type="AlphaFoldDB" id="G7JXB0"/>
<evidence type="ECO:0000313" key="2">
    <source>
        <dbReference type="EnsemblPlants" id="AES97666"/>
    </source>
</evidence>
<reference evidence="1 3" key="2">
    <citation type="journal article" date="2014" name="BMC Genomics">
        <title>An improved genome release (version Mt4.0) for the model legume Medicago truncatula.</title>
        <authorList>
            <person name="Tang H."/>
            <person name="Krishnakumar V."/>
            <person name="Bidwell S."/>
            <person name="Rosen B."/>
            <person name="Chan A."/>
            <person name="Zhou S."/>
            <person name="Gentzbittel L."/>
            <person name="Childs K.L."/>
            <person name="Yandell M."/>
            <person name="Gundlach H."/>
            <person name="Mayer K.F."/>
            <person name="Schwartz D.C."/>
            <person name="Town C.D."/>
        </authorList>
    </citation>
    <scope>GENOME REANNOTATION</scope>
    <source>
        <strain evidence="2 3">cv. Jemalong A17</strain>
    </source>
</reference>
<organism evidence="1 3">
    <name type="scientific">Medicago truncatula</name>
    <name type="common">Barrel medic</name>
    <name type="synonym">Medicago tribuloides</name>
    <dbReference type="NCBI Taxonomy" id="3880"/>
    <lineage>
        <taxon>Eukaryota</taxon>
        <taxon>Viridiplantae</taxon>
        <taxon>Streptophyta</taxon>
        <taxon>Embryophyta</taxon>
        <taxon>Tracheophyta</taxon>
        <taxon>Spermatophyta</taxon>
        <taxon>Magnoliopsida</taxon>
        <taxon>eudicotyledons</taxon>
        <taxon>Gunneridae</taxon>
        <taxon>Pentapetalae</taxon>
        <taxon>rosids</taxon>
        <taxon>fabids</taxon>
        <taxon>Fabales</taxon>
        <taxon>Fabaceae</taxon>
        <taxon>Papilionoideae</taxon>
        <taxon>50 kb inversion clade</taxon>
        <taxon>NPAAA clade</taxon>
        <taxon>Hologalegina</taxon>
        <taxon>IRL clade</taxon>
        <taxon>Trifolieae</taxon>
        <taxon>Medicago</taxon>
    </lineage>
</organism>
<name>G7JXB0_MEDTR</name>
<dbReference type="EnsemblPlants" id="AES97666">
    <property type="protein sequence ID" value="AES97666"/>
    <property type="gene ID" value="MTR_5g058060"/>
</dbReference>
<gene>
    <name evidence="1" type="ordered locus">MTR_5g058060</name>
</gene>
<dbReference type="PaxDb" id="3880-AES97666"/>
<dbReference type="EMBL" id="CM001221">
    <property type="protein sequence ID" value="AES97666.1"/>
    <property type="molecule type" value="Genomic_DNA"/>
</dbReference>
<proteinExistence type="predicted"/>
<evidence type="ECO:0000313" key="3">
    <source>
        <dbReference type="Proteomes" id="UP000002051"/>
    </source>
</evidence>
<dbReference type="Proteomes" id="UP000002051">
    <property type="component" value="Chromosome 5"/>
</dbReference>
<sequence>MAMPIVNLFQIQGQPGVLKAPAALPSFLHKRLFPGLEPVTFQSHDNNFTVAPRLPLKFKNST</sequence>
<accession>G7JXB0</accession>
<dbReference type="HOGENOM" id="CLU_2907483_0_0_1"/>